<evidence type="ECO:0000256" key="7">
    <source>
        <dbReference type="ARBA" id="ARBA00022927"/>
    </source>
</evidence>
<dbReference type="AlphaFoldDB" id="A0A915L7T6"/>
<evidence type="ECO:0000256" key="9">
    <source>
        <dbReference type="ARBA" id="ARBA00023242"/>
    </source>
</evidence>
<keyword evidence="6" id="KW-0509">mRNA transport</keyword>
<dbReference type="Pfam" id="PF01221">
    <property type="entry name" value="Dynein_light"/>
    <property type="match status" value="1"/>
</dbReference>
<dbReference type="Proteomes" id="UP000887565">
    <property type="component" value="Unplaced"/>
</dbReference>
<evidence type="ECO:0000256" key="3">
    <source>
        <dbReference type="ARBA" id="ARBA00022448"/>
    </source>
</evidence>
<keyword evidence="5 10" id="KW-0493">Microtubule</keyword>
<evidence type="ECO:0000313" key="12">
    <source>
        <dbReference type="WBParaSite" id="nRc.2.0.1.t45806-RA"/>
    </source>
</evidence>
<keyword evidence="3" id="KW-0813">Transport</keyword>
<keyword evidence="8 10" id="KW-0206">Cytoskeleton</keyword>
<keyword evidence="4 10" id="KW-0963">Cytoplasm</keyword>
<evidence type="ECO:0000256" key="2">
    <source>
        <dbReference type="ARBA" id="ARBA00004245"/>
    </source>
</evidence>
<dbReference type="GO" id="GO:0045505">
    <property type="term" value="F:dynein intermediate chain binding"/>
    <property type="evidence" value="ECO:0007669"/>
    <property type="project" value="TreeGrafter"/>
</dbReference>
<accession>A0A915L7T6</accession>
<dbReference type="SMART" id="SM01375">
    <property type="entry name" value="Dynein_light"/>
    <property type="match status" value="1"/>
</dbReference>
<dbReference type="GO" id="GO:0005874">
    <property type="term" value="C:microtubule"/>
    <property type="evidence" value="ECO:0007669"/>
    <property type="project" value="UniProtKB-KW"/>
</dbReference>
<reference evidence="12" key="1">
    <citation type="submission" date="2022-11" db="UniProtKB">
        <authorList>
            <consortium name="WormBaseParasite"/>
        </authorList>
    </citation>
    <scope>IDENTIFICATION</scope>
</reference>
<dbReference type="InterPro" id="IPR037177">
    <property type="entry name" value="DLC_sf"/>
</dbReference>
<evidence type="ECO:0000256" key="1">
    <source>
        <dbReference type="ARBA" id="ARBA00004123"/>
    </source>
</evidence>
<evidence type="ECO:0000256" key="6">
    <source>
        <dbReference type="ARBA" id="ARBA00022816"/>
    </source>
</evidence>
<evidence type="ECO:0000256" key="10">
    <source>
        <dbReference type="RuleBase" id="RU365010"/>
    </source>
</evidence>
<dbReference type="PANTHER" id="PTHR11886:SF35">
    <property type="entry name" value="DYNEIN LIGHT CHAIN"/>
    <property type="match status" value="1"/>
</dbReference>
<sequence>MHKAIVKQKEMTDEHLNVVISVTEDAENKNLDEKEIASTVKKALEANLGGAWQVVVGRTFGSSIHHEDNFFAYVFVGKHAYLVWRSS</sequence>
<evidence type="ECO:0000256" key="8">
    <source>
        <dbReference type="ARBA" id="ARBA00023212"/>
    </source>
</evidence>
<dbReference type="GO" id="GO:0051028">
    <property type="term" value="P:mRNA transport"/>
    <property type="evidence" value="ECO:0007669"/>
    <property type="project" value="UniProtKB-KW"/>
</dbReference>
<keyword evidence="10" id="KW-0243">Dynein</keyword>
<dbReference type="InterPro" id="IPR001372">
    <property type="entry name" value="Dynein_light_chain_typ-1/2"/>
</dbReference>
<dbReference type="SUPFAM" id="SSF54648">
    <property type="entry name" value="DLC"/>
    <property type="match status" value="1"/>
</dbReference>
<dbReference type="PANTHER" id="PTHR11886">
    <property type="entry name" value="DYNEIN LIGHT CHAIN"/>
    <property type="match status" value="1"/>
</dbReference>
<name>A0A915L7T6_ROMCU</name>
<evidence type="ECO:0000256" key="5">
    <source>
        <dbReference type="ARBA" id="ARBA00022701"/>
    </source>
</evidence>
<keyword evidence="10" id="KW-0505">Motor protein</keyword>
<proteinExistence type="inferred from homology"/>
<dbReference type="Gene3D" id="3.30.740.10">
    <property type="entry name" value="Protein Inhibitor Of Neuronal Nitric Oxide Synthase"/>
    <property type="match status" value="1"/>
</dbReference>
<evidence type="ECO:0000256" key="4">
    <source>
        <dbReference type="ARBA" id="ARBA00022490"/>
    </source>
</evidence>
<dbReference type="GO" id="GO:0007017">
    <property type="term" value="P:microtubule-based process"/>
    <property type="evidence" value="ECO:0007669"/>
    <property type="project" value="InterPro"/>
</dbReference>
<dbReference type="GO" id="GO:0005634">
    <property type="term" value="C:nucleus"/>
    <property type="evidence" value="ECO:0007669"/>
    <property type="project" value="UniProtKB-SubCell"/>
</dbReference>
<comment type="similarity">
    <text evidence="10">Belongs to the dynein light chain family.</text>
</comment>
<dbReference type="GO" id="GO:0005868">
    <property type="term" value="C:cytoplasmic dynein complex"/>
    <property type="evidence" value="ECO:0007669"/>
    <property type="project" value="TreeGrafter"/>
</dbReference>
<protein>
    <recommendedName>
        <fullName evidence="10">Dynein light chain</fullName>
    </recommendedName>
</protein>
<organism evidence="11 12">
    <name type="scientific">Romanomermis culicivorax</name>
    <name type="common">Nematode worm</name>
    <dbReference type="NCBI Taxonomy" id="13658"/>
    <lineage>
        <taxon>Eukaryota</taxon>
        <taxon>Metazoa</taxon>
        <taxon>Ecdysozoa</taxon>
        <taxon>Nematoda</taxon>
        <taxon>Enoplea</taxon>
        <taxon>Dorylaimia</taxon>
        <taxon>Mermithida</taxon>
        <taxon>Mermithoidea</taxon>
        <taxon>Mermithidae</taxon>
        <taxon>Romanomermis</taxon>
    </lineage>
</organism>
<dbReference type="WBParaSite" id="nRc.2.0.1.t45806-RA">
    <property type="protein sequence ID" value="nRc.2.0.1.t45806-RA"/>
    <property type="gene ID" value="nRc.2.0.1.g45806"/>
</dbReference>
<dbReference type="OMA" id="TEFRWSA"/>
<dbReference type="CDD" id="cd21450">
    <property type="entry name" value="DLC-like_DYNLL1-like"/>
    <property type="match status" value="1"/>
</dbReference>
<evidence type="ECO:0000313" key="11">
    <source>
        <dbReference type="Proteomes" id="UP000887565"/>
    </source>
</evidence>
<dbReference type="GO" id="GO:0015031">
    <property type="term" value="P:protein transport"/>
    <property type="evidence" value="ECO:0007669"/>
    <property type="project" value="UniProtKB-KW"/>
</dbReference>
<dbReference type="FunFam" id="3.30.740.10:FF:000005">
    <property type="entry name" value="Dynein light chain"/>
    <property type="match status" value="1"/>
</dbReference>
<keyword evidence="7" id="KW-0653">Protein transport</keyword>
<keyword evidence="11" id="KW-1185">Reference proteome</keyword>
<comment type="subcellular location">
    <subcellularLocation>
        <location evidence="2 10">Cytoplasm</location>
        <location evidence="2 10">Cytoskeleton</location>
    </subcellularLocation>
    <subcellularLocation>
        <location evidence="1">Nucleus</location>
    </subcellularLocation>
</comment>
<keyword evidence="9" id="KW-0539">Nucleus</keyword>